<accession>A0A382BTS1</accession>
<feature type="transmembrane region" description="Helical" evidence="1">
    <location>
        <begin position="44"/>
        <end position="65"/>
    </location>
</feature>
<reference evidence="2" key="1">
    <citation type="submission" date="2018-05" db="EMBL/GenBank/DDBJ databases">
        <authorList>
            <person name="Lanie J.A."/>
            <person name="Ng W.-L."/>
            <person name="Kazmierczak K.M."/>
            <person name="Andrzejewski T.M."/>
            <person name="Davidsen T.M."/>
            <person name="Wayne K.J."/>
            <person name="Tettelin H."/>
            <person name="Glass J.I."/>
            <person name="Rusch D."/>
            <person name="Podicherti R."/>
            <person name="Tsui H.-C.T."/>
            <person name="Winkler M.E."/>
        </authorList>
    </citation>
    <scope>NUCLEOTIDE SEQUENCE</scope>
</reference>
<gene>
    <name evidence="2" type="ORF">METZ01_LOCUS170059</name>
</gene>
<dbReference type="EMBL" id="UINC01031334">
    <property type="protein sequence ID" value="SVB17205.1"/>
    <property type="molecule type" value="Genomic_DNA"/>
</dbReference>
<evidence type="ECO:0000256" key="1">
    <source>
        <dbReference type="SAM" id="Phobius"/>
    </source>
</evidence>
<sequence>MTDEERGESGFTSPLIFVGFLGVAFALIVIITQTTEWGEENQEIFFGDFICKLILIPVFIAVFGWNGFFGGQGNQSKEEDSEEE</sequence>
<name>A0A382BTS1_9ZZZZ</name>
<keyword evidence="1" id="KW-0472">Membrane</keyword>
<keyword evidence="1" id="KW-1133">Transmembrane helix</keyword>
<feature type="transmembrane region" description="Helical" evidence="1">
    <location>
        <begin position="12"/>
        <end position="32"/>
    </location>
</feature>
<protein>
    <submittedName>
        <fullName evidence="2">Uncharacterized protein</fullName>
    </submittedName>
</protein>
<organism evidence="2">
    <name type="scientific">marine metagenome</name>
    <dbReference type="NCBI Taxonomy" id="408172"/>
    <lineage>
        <taxon>unclassified sequences</taxon>
        <taxon>metagenomes</taxon>
        <taxon>ecological metagenomes</taxon>
    </lineage>
</organism>
<dbReference type="AlphaFoldDB" id="A0A382BTS1"/>
<evidence type="ECO:0000313" key="2">
    <source>
        <dbReference type="EMBL" id="SVB17205.1"/>
    </source>
</evidence>
<proteinExistence type="predicted"/>
<keyword evidence="1" id="KW-0812">Transmembrane</keyword>